<dbReference type="Proteomes" id="UP000838756">
    <property type="component" value="Unassembled WGS sequence"/>
</dbReference>
<dbReference type="InterPro" id="IPR036865">
    <property type="entry name" value="CRAL-TRIO_dom_sf"/>
</dbReference>
<dbReference type="AlphaFoldDB" id="A0A8S4R737"/>
<keyword evidence="2" id="KW-1185">Reference proteome</keyword>
<evidence type="ECO:0000313" key="1">
    <source>
        <dbReference type="EMBL" id="CAH2229559.1"/>
    </source>
</evidence>
<accession>A0A8S4R737</accession>
<comment type="caution">
    <text evidence="1">The sequence shown here is derived from an EMBL/GenBank/DDBJ whole genome shotgun (WGS) entry which is preliminary data.</text>
</comment>
<reference evidence="1" key="1">
    <citation type="submission" date="2022-03" db="EMBL/GenBank/DDBJ databases">
        <authorList>
            <person name="Lindestad O."/>
        </authorList>
    </citation>
    <scope>NUCLEOTIDE SEQUENCE</scope>
</reference>
<dbReference type="Gene3D" id="3.40.525.10">
    <property type="entry name" value="CRAL-TRIO lipid binding domain"/>
    <property type="match status" value="1"/>
</dbReference>
<name>A0A8S4R737_9NEOP</name>
<dbReference type="EMBL" id="CAKXAJ010024725">
    <property type="protein sequence ID" value="CAH2229559.1"/>
    <property type="molecule type" value="Genomic_DNA"/>
</dbReference>
<gene>
    <name evidence="1" type="primary">jg19697</name>
    <name evidence="1" type="ORF">PAEG_LOCUS8998</name>
</gene>
<evidence type="ECO:0000313" key="2">
    <source>
        <dbReference type="Proteomes" id="UP000838756"/>
    </source>
</evidence>
<proteinExistence type="predicted"/>
<sequence length="98" mass="11470">MVVELEFDYNAAIASMDIFSQQDFDSLKQWTQNLDKSKFVPKDLTDKQLLIFYNACYGDVDRTKVCIEKYYQIRKNAPEMFDNRVLSSEDVQPTVQAL</sequence>
<dbReference type="OrthoDB" id="6736570at2759"/>
<protein>
    <submittedName>
        <fullName evidence="1">Jg19697 protein</fullName>
    </submittedName>
</protein>
<organism evidence="1 2">
    <name type="scientific">Pararge aegeria aegeria</name>
    <dbReference type="NCBI Taxonomy" id="348720"/>
    <lineage>
        <taxon>Eukaryota</taxon>
        <taxon>Metazoa</taxon>
        <taxon>Ecdysozoa</taxon>
        <taxon>Arthropoda</taxon>
        <taxon>Hexapoda</taxon>
        <taxon>Insecta</taxon>
        <taxon>Pterygota</taxon>
        <taxon>Neoptera</taxon>
        <taxon>Endopterygota</taxon>
        <taxon>Lepidoptera</taxon>
        <taxon>Glossata</taxon>
        <taxon>Ditrysia</taxon>
        <taxon>Papilionoidea</taxon>
        <taxon>Nymphalidae</taxon>
        <taxon>Satyrinae</taxon>
        <taxon>Satyrini</taxon>
        <taxon>Parargina</taxon>
        <taxon>Pararge</taxon>
    </lineage>
</organism>
<dbReference type="SUPFAM" id="SSF46938">
    <property type="entry name" value="CRAL/TRIO N-terminal domain"/>
    <property type="match status" value="1"/>
</dbReference>
<dbReference type="InterPro" id="IPR036273">
    <property type="entry name" value="CRAL/TRIO_N_dom_sf"/>
</dbReference>